<evidence type="ECO:0000313" key="3">
    <source>
        <dbReference type="Proteomes" id="UP000092713"/>
    </source>
</evidence>
<dbReference type="GO" id="GO:0046872">
    <property type="term" value="F:metal ion binding"/>
    <property type="evidence" value="ECO:0007669"/>
    <property type="project" value="UniProtKB-KW"/>
</dbReference>
<feature type="binding site" evidence="1">
    <location>
        <position position="316"/>
    </location>
    <ligand>
        <name>Zn(2+)</name>
        <dbReference type="ChEBI" id="CHEBI:29105"/>
    </ligand>
</feature>
<name>A0A1A7C0Z3_9BURK</name>
<dbReference type="Gene3D" id="1.50.10.20">
    <property type="match status" value="1"/>
</dbReference>
<dbReference type="InterPro" id="IPR007822">
    <property type="entry name" value="LANC-like"/>
</dbReference>
<feature type="binding site" evidence="1">
    <location>
        <position position="317"/>
    </location>
    <ligand>
        <name>Zn(2+)</name>
        <dbReference type="ChEBI" id="CHEBI:29105"/>
    </ligand>
</feature>
<feature type="binding site" evidence="1">
    <location>
        <position position="267"/>
    </location>
    <ligand>
        <name>Zn(2+)</name>
        <dbReference type="ChEBI" id="CHEBI:29105"/>
    </ligand>
</feature>
<proteinExistence type="predicted"/>
<reference evidence="2 3" key="1">
    <citation type="submission" date="2016-04" db="EMBL/GenBank/DDBJ databases">
        <title>Draft genome sequence of Janthinobacterium psychrotolerans sp. nov., isolated from freshwater sediments in Denmark.</title>
        <authorList>
            <person name="Gong X."/>
            <person name="Skrivergaard S."/>
            <person name="Korsgaard B.S."/>
            <person name="Schreiber L."/>
            <person name="Marshall I.P."/>
            <person name="Finster K."/>
            <person name="Schramm A."/>
        </authorList>
    </citation>
    <scope>NUCLEOTIDE SEQUENCE [LARGE SCALE GENOMIC DNA]</scope>
    <source>
        <strain evidence="2 3">S3-2</strain>
    </source>
</reference>
<dbReference type="STRING" id="1747903.ASR47_10061"/>
<dbReference type="PRINTS" id="PR01955">
    <property type="entry name" value="LANCFRANKIA"/>
</dbReference>
<keyword evidence="1" id="KW-0479">Metal-binding</keyword>
<dbReference type="EMBL" id="LOCQ01000057">
    <property type="protein sequence ID" value="OBV38405.1"/>
    <property type="molecule type" value="Genomic_DNA"/>
</dbReference>
<sequence>MYSTSLPIDPTLAGQLLERADTICHSVLHDRNVLDLPYASLSAGAAAAATLMAHGAIALDRPRYADYAYELMDHALSRMDLGAWSLFGGSTGLALCALQLDALLDSDEYSRSLDDYDEVLRAGLSRPWAGHYDLVSGLCGIGVYSVARASRQGDHTLVDTVFAHLEAMSSFQGERQYWATTPAMMPWSPMWQRLNTDMVWDVGMAHGNAGVSALLAKAIEREVAPASATTMLRNSIAWLRACEMPRSADGAFPNLIGDPNPSRGAWCYGDFGVGNALLLAGHALEDASLSDDGVRVLRAACLRSEASLQVDNPWLCHGHAGLAHLLNRTFRACGADELLQRAGSFYQQALCSEAAHMYGPQERTTWSFLDAYSGERDQPFRRT</sequence>
<evidence type="ECO:0000313" key="2">
    <source>
        <dbReference type="EMBL" id="OBV38405.1"/>
    </source>
</evidence>
<organism evidence="2 3">
    <name type="scientific">Janthinobacterium psychrotolerans</name>
    <dbReference type="NCBI Taxonomy" id="1747903"/>
    <lineage>
        <taxon>Bacteria</taxon>
        <taxon>Pseudomonadati</taxon>
        <taxon>Pseudomonadota</taxon>
        <taxon>Betaproteobacteria</taxon>
        <taxon>Burkholderiales</taxon>
        <taxon>Oxalobacteraceae</taxon>
        <taxon>Janthinobacterium</taxon>
    </lineage>
</organism>
<gene>
    <name evidence="2" type="ORF">ASR47_10061</name>
</gene>
<dbReference type="PRINTS" id="PR01950">
    <property type="entry name" value="LANCSUPER"/>
</dbReference>
<dbReference type="Pfam" id="PF05147">
    <property type="entry name" value="LANC_like"/>
    <property type="match status" value="1"/>
</dbReference>
<dbReference type="RefSeq" id="WP_171898955.1">
    <property type="nucleotide sequence ID" value="NZ_LOCQ01000057.1"/>
</dbReference>
<accession>A0A1A7C0Z3</accession>
<evidence type="ECO:0000256" key="1">
    <source>
        <dbReference type="PIRSR" id="PIRSR607822-1"/>
    </source>
</evidence>
<protein>
    <submittedName>
        <fullName evidence="2">Lanthionine synthetase C-like protein</fullName>
    </submittedName>
</protein>
<dbReference type="SMART" id="SM01260">
    <property type="entry name" value="LANC_like"/>
    <property type="match status" value="1"/>
</dbReference>
<keyword evidence="3" id="KW-1185">Reference proteome</keyword>
<dbReference type="Proteomes" id="UP000092713">
    <property type="component" value="Unassembled WGS sequence"/>
</dbReference>
<dbReference type="AlphaFoldDB" id="A0A1A7C0Z3"/>
<dbReference type="SUPFAM" id="SSF158745">
    <property type="entry name" value="LanC-like"/>
    <property type="match status" value="1"/>
</dbReference>
<keyword evidence="1" id="KW-0862">Zinc</keyword>
<comment type="caution">
    <text evidence="2">The sequence shown here is derived from an EMBL/GenBank/DDBJ whole genome shotgun (WGS) entry which is preliminary data.</text>
</comment>
<dbReference type="GO" id="GO:0031179">
    <property type="term" value="P:peptide modification"/>
    <property type="evidence" value="ECO:0007669"/>
    <property type="project" value="InterPro"/>
</dbReference>